<dbReference type="GO" id="GO:0004305">
    <property type="term" value="F:ethanolamine kinase activity"/>
    <property type="evidence" value="ECO:0007669"/>
    <property type="project" value="UniProtKB-EC"/>
</dbReference>
<protein>
    <recommendedName>
        <fullName evidence="5">ethanolamine kinase</fullName>
        <ecNumber evidence="5">2.7.1.82</ecNumber>
    </recommendedName>
</protein>
<dbReference type="GO" id="GO:0006646">
    <property type="term" value="P:phosphatidylethanolamine biosynthetic process"/>
    <property type="evidence" value="ECO:0007669"/>
    <property type="project" value="TreeGrafter"/>
</dbReference>
<dbReference type="OrthoDB" id="10267235at2759"/>
<comment type="similarity">
    <text evidence="4">Belongs to the choline/ethanolamine kinase family.</text>
</comment>
<dbReference type="SUPFAM" id="SSF56112">
    <property type="entry name" value="Protein kinase-like (PK-like)"/>
    <property type="match status" value="1"/>
</dbReference>
<name>A0A7R8CW45_LEPSM</name>
<keyword evidence="7" id="KW-1185">Reference proteome</keyword>
<comment type="pathway">
    <text evidence="3">Phospholipid metabolism; phosphatidylethanolamine biosynthesis; phosphatidylethanolamine from ethanolamine: step 1/3.</text>
</comment>
<keyword evidence="1" id="KW-0594">Phospholipid biosynthesis</keyword>
<keyword evidence="1" id="KW-0443">Lipid metabolism</keyword>
<dbReference type="Proteomes" id="UP000675881">
    <property type="component" value="Chromosome 5"/>
</dbReference>
<proteinExistence type="inferred from homology"/>
<keyword evidence="2" id="KW-1208">Phospholipid metabolism</keyword>
<dbReference type="AlphaFoldDB" id="A0A7R8CW45"/>
<dbReference type="PANTHER" id="PTHR22603">
    <property type="entry name" value="CHOLINE/ETHANOALAMINE KINASE"/>
    <property type="match status" value="1"/>
</dbReference>
<sequence>MSGLLEVIKSPAGRLFSVEGLVGLIGAVLNFFKLSFFDGFLFWTTLIVSIGIVLLTYFKILEVMKAKFPFLERAIFFYLGLYTILYLIMGIFSFFPFGINSICLTILFIIYGFHSYTIYRSLGTEAPVSLNWRIPNLLLHQNIKYLSNWIYLCVFVFLSDENSHLTYAKDASCSDFDGPLDLSAPVYAIYGNGFAYGYSPGVTLNMDSVKDPNIYPLLAKKLSLFHKINLNPECTRQSKIWFKMREMVKFIRNSSHFHGLDKEVELCYEYFTGLNDKYKKIAQLNKVVLCHNDLLLGNIIYDESLKNVSLIDFEYLFDNYQWYDIANHFCEFVGLSTSLDFENCIPKEDFQKKMDFTLHGEHGYASIQ</sequence>
<keyword evidence="1" id="KW-0444">Lipid biosynthesis</keyword>
<dbReference type="GO" id="GO:0005737">
    <property type="term" value="C:cytoplasm"/>
    <property type="evidence" value="ECO:0007669"/>
    <property type="project" value="TreeGrafter"/>
</dbReference>
<evidence type="ECO:0000256" key="5">
    <source>
        <dbReference type="ARBA" id="ARBA00038874"/>
    </source>
</evidence>
<reference evidence="6" key="1">
    <citation type="submission" date="2021-02" db="EMBL/GenBank/DDBJ databases">
        <authorList>
            <person name="Bekaert M."/>
        </authorList>
    </citation>
    <scope>NUCLEOTIDE SEQUENCE</scope>
    <source>
        <strain evidence="6">IoA-00</strain>
    </source>
</reference>
<gene>
    <name evidence="6" type="ORF">LSAA_10802</name>
</gene>
<evidence type="ECO:0000313" key="7">
    <source>
        <dbReference type="Proteomes" id="UP000675881"/>
    </source>
</evidence>
<dbReference type="PANTHER" id="PTHR22603:SF66">
    <property type="entry name" value="ETHANOLAMINE KINASE"/>
    <property type="match status" value="1"/>
</dbReference>
<evidence type="ECO:0000313" key="6">
    <source>
        <dbReference type="EMBL" id="CAF2949136.1"/>
    </source>
</evidence>
<evidence type="ECO:0000256" key="4">
    <source>
        <dbReference type="ARBA" id="ARBA00038211"/>
    </source>
</evidence>
<evidence type="ECO:0000256" key="3">
    <source>
        <dbReference type="ARBA" id="ARBA00037883"/>
    </source>
</evidence>
<dbReference type="EC" id="2.7.1.82" evidence="5"/>
<dbReference type="InterPro" id="IPR011009">
    <property type="entry name" value="Kinase-like_dom_sf"/>
</dbReference>
<dbReference type="Pfam" id="PF01633">
    <property type="entry name" value="Choline_kinase"/>
    <property type="match status" value="1"/>
</dbReference>
<keyword evidence="6" id="KW-0808">Transferase</keyword>
<evidence type="ECO:0000256" key="2">
    <source>
        <dbReference type="ARBA" id="ARBA00023264"/>
    </source>
</evidence>
<dbReference type="EMBL" id="HG994584">
    <property type="protein sequence ID" value="CAF2949136.1"/>
    <property type="molecule type" value="Genomic_DNA"/>
</dbReference>
<accession>A0A7R8CW45</accession>
<evidence type="ECO:0000256" key="1">
    <source>
        <dbReference type="ARBA" id="ARBA00023209"/>
    </source>
</evidence>
<organism evidence="6 7">
    <name type="scientific">Lepeophtheirus salmonis</name>
    <name type="common">Salmon louse</name>
    <name type="synonym">Caligus salmonis</name>
    <dbReference type="NCBI Taxonomy" id="72036"/>
    <lineage>
        <taxon>Eukaryota</taxon>
        <taxon>Metazoa</taxon>
        <taxon>Ecdysozoa</taxon>
        <taxon>Arthropoda</taxon>
        <taxon>Crustacea</taxon>
        <taxon>Multicrustacea</taxon>
        <taxon>Hexanauplia</taxon>
        <taxon>Copepoda</taxon>
        <taxon>Siphonostomatoida</taxon>
        <taxon>Caligidae</taxon>
        <taxon>Lepeophtheirus</taxon>
    </lineage>
</organism>
<dbReference type="Gene3D" id="3.90.1200.10">
    <property type="match status" value="1"/>
</dbReference>